<comment type="caution">
    <text evidence="2">The sequence shown here is derived from an EMBL/GenBank/DDBJ whole genome shotgun (WGS) entry which is preliminary data.</text>
</comment>
<dbReference type="NCBIfam" id="TIGR01777">
    <property type="entry name" value="yfcH"/>
    <property type="match status" value="1"/>
</dbReference>
<dbReference type="InterPro" id="IPR010099">
    <property type="entry name" value="SDR39U1"/>
</dbReference>
<dbReference type="AlphaFoldDB" id="A0A9P9Z7T4"/>
<dbReference type="PANTHER" id="PTHR11092">
    <property type="entry name" value="SUGAR NUCLEOTIDE EPIMERASE RELATED"/>
    <property type="match status" value="1"/>
</dbReference>
<dbReference type="GO" id="GO:0006979">
    <property type="term" value="P:response to oxidative stress"/>
    <property type="evidence" value="ECO:0007669"/>
    <property type="project" value="InterPro"/>
</dbReference>
<dbReference type="InterPro" id="IPR003718">
    <property type="entry name" value="OsmC/Ohr_fam"/>
</dbReference>
<dbReference type="Proteomes" id="UP001151287">
    <property type="component" value="Unassembled WGS sequence"/>
</dbReference>
<dbReference type="InterPro" id="IPR013549">
    <property type="entry name" value="DUF1731"/>
</dbReference>
<dbReference type="Pfam" id="PF02566">
    <property type="entry name" value="OsmC"/>
    <property type="match status" value="1"/>
</dbReference>
<dbReference type="GO" id="GO:0004601">
    <property type="term" value="F:peroxidase activity"/>
    <property type="evidence" value="ECO:0007669"/>
    <property type="project" value="InterPro"/>
</dbReference>
<dbReference type="Gene3D" id="3.40.50.720">
    <property type="entry name" value="NAD(P)-binding Rossmann-like Domain"/>
    <property type="match status" value="1"/>
</dbReference>
<dbReference type="NCBIfam" id="TIGR03562">
    <property type="entry name" value="osmo_induc_OsmC"/>
    <property type="match status" value="1"/>
</dbReference>
<dbReference type="OrthoDB" id="276721at2759"/>
<protein>
    <recommendedName>
        <fullName evidence="1">DUF1731 domain-containing protein</fullName>
    </recommendedName>
</protein>
<keyword evidence="3" id="KW-1185">Reference proteome</keyword>
<evidence type="ECO:0000313" key="3">
    <source>
        <dbReference type="Proteomes" id="UP001151287"/>
    </source>
</evidence>
<feature type="domain" description="DUF1731" evidence="1">
    <location>
        <begin position="333"/>
        <end position="380"/>
    </location>
</feature>
<evidence type="ECO:0000259" key="1">
    <source>
        <dbReference type="Pfam" id="PF08338"/>
    </source>
</evidence>
<dbReference type="Pfam" id="PF08338">
    <property type="entry name" value="DUF1731"/>
    <property type="match status" value="1"/>
</dbReference>
<accession>A0A9P9Z7T4</accession>
<dbReference type="Gene3D" id="3.30.300.20">
    <property type="match status" value="1"/>
</dbReference>
<evidence type="ECO:0000313" key="2">
    <source>
        <dbReference type="EMBL" id="KAJ1683950.1"/>
    </source>
</evidence>
<gene>
    <name evidence="2" type="ORF">LUZ63_020817</name>
</gene>
<dbReference type="InterPro" id="IPR036102">
    <property type="entry name" value="OsmC/Ohrsf"/>
</dbReference>
<dbReference type="SUPFAM" id="SSF51735">
    <property type="entry name" value="NAD(P)-binding Rossmann-fold domains"/>
    <property type="match status" value="1"/>
</dbReference>
<dbReference type="InterPro" id="IPR036291">
    <property type="entry name" value="NAD(P)-bd_dom_sf"/>
</dbReference>
<dbReference type="SUPFAM" id="SSF82784">
    <property type="entry name" value="OsmC-like"/>
    <property type="match status" value="1"/>
</dbReference>
<reference evidence="2" key="1">
    <citation type="journal article" date="2022" name="Cell">
        <title>Repeat-based holocentromeres influence genome architecture and karyotype evolution.</title>
        <authorList>
            <person name="Hofstatter P.G."/>
            <person name="Thangavel G."/>
            <person name="Lux T."/>
            <person name="Neumann P."/>
            <person name="Vondrak T."/>
            <person name="Novak P."/>
            <person name="Zhang M."/>
            <person name="Costa L."/>
            <person name="Castellani M."/>
            <person name="Scott A."/>
            <person name="Toegelov H."/>
            <person name="Fuchs J."/>
            <person name="Mata-Sucre Y."/>
            <person name="Dias Y."/>
            <person name="Vanzela A.L.L."/>
            <person name="Huettel B."/>
            <person name="Almeida C.C.S."/>
            <person name="Simkova H."/>
            <person name="Souza G."/>
            <person name="Pedrosa-Harand A."/>
            <person name="Macas J."/>
            <person name="Mayer K.F.X."/>
            <person name="Houben A."/>
            <person name="Marques A."/>
        </authorList>
    </citation>
    <scope>NUCLEOTIDE SEQUENCE</scope>
    <source>
        <strain evidence="2">RhyBre1mFocal</strain>
    </source>
</reference>
<dbReference type="InterPro" id="IPR015946">
    <property type="entry name" value="KH_dom-like_a/b"/>
</dbReference>
<name>A0A9P9Z7T4_9POAL</name>
<organism evidence="2 3">
    <name type="scientific">Rhynchospora breviuscula</name>
    <dbReference type="NCBI Taxonomy" id="2022672"/>
    <lineage>
        <taxon>Eukaryota</taxon>
        <taxon>Viridiplantae</taxon>
        <taxon>Streptophyta</taxon>
        <taxon>Embryophyta</taxon>
        <taxon>Tracheophyta</taxon>
        <taxon>Spermatophyta</taxon>
        <taxon>Magnoliopsida</taxon>
        <taxon>Liliopsida</taxon>
        <taxon>Poales</taxon>
        <taxon>Cyperaceae</taxon>
        <taxon>Cyperoideae</taxon>
        <taxon>Rhynchosporeae</taxon>
        <taxon>Rhynchospora</taxon>
    </lineage>
</organism>
<sequence>MTVTSDATTHWKGSLFEGSGTVSLDSSGAGTFDVNWKARSEGSTSVTTPEELIAAAHASCFSMAFSHALAENGTPPESIQTTASVTFKPGTGITGSHLNVNAVVPGLERDDFDRIAAEAKAGCPRPDEQEWLTDDRPLDPGILDGARAVIGLNGASIGRFPWTPRYKSTLLWSRLTPTRTLARAIRLLGTDAPAFLSSSAVGYYGSAPGRRLTEHSGPGSTFLADVCREWEASALTAGEAARVALLRTAPVVHRDGVLKPLLLLTRLGVSGPIGSGRQVWPWISLDDEVAAIRHVLDRDVSGPVNLTGPARATANDLGFALAVAMNRPYVVRAPEWGVTLLLGRDATEGLLTSDADVVPEALTSSGFAFRHPTVESAVAAALSPDGS</sequence>
<dbReference type="PANTHER" id="PTHR11092:SF0">
    <property type="entry name" value="EPIMERASE FAMILY PROTEIN SDR39U1"/>
    <property type="match status" value="1"/>
</dbReference>
<dbReference type="InterPro" id="IPR019904">
    <property type="entry name" value="Peroxiredoxin_OsmC"/>
</dbReference>
<proteinExistence type="predicted"/>
<dbReference type="EMBL" id="JAMQYH010000063">
    <property type="protein sequence ID" value="KAJ1683950.1"/>
    <property type="molecule type" value="Genomic_DNA"/>
</dbReference>